<keyword evidence="2" id="KW-0472">Membrane</keyword>
<sequence>MRVRCLPLLLTAAVALVTVNAEVLFDALMGKTFTGGRTFSIAWKDDGNEPKVVITKGFTLDLCTGSNSDIYPLITLVAGETFLRAQGTVSAKVPPGVGGNGASYFLRMTWAAAEGTVVSYSQRFAMAGMTGVFGPRQIQANAVGDTAPPQAEHPVQAPATSALTPSALPTYTPSASTSSKSLLSPSVVFNVFLILIFIPIFIPILIAVDR</sequence>
<evidence type="ECO:0000256" key="1">
    <source>
        <dbReference type="ARBA" id="ARBA00022729"/>
    </source>
</evidence>
<name>A0AAD6IZT7_DREDA</name>
<keyword evidence="2" id="KW-1133">Transmembrane helix</keyword>
<keyword evidence="6" id="KW-1185">Reference proteome</keyword>
<dbReference type="GO" id="GO:0006078">
    <property type="term" value="P:(1-&gt;6)-beta-D-glucan biosynthetic process"/>
    <property type="evidence" value="ECO:0007669"/>
    <property type="project" value="InterPro"/>
</dbReference>
<proteinExistence type="predicted"/>
<feature type="chain" id="PRO_5042080186" description="Yeast cell wall synthesis Kre9/Knh1-like N-terminal domain-containing protein" evidence="3">
    <location>
        <begin position="22"/>
        <end position="210"/>
    </location>
</feature>
<reference evidence="5" key="1">
    <citation type="submission" date="2023-01" db="EMBL/GenBank/DDBJ databases">
        <title>The chitinases involved in constricting ring structure development in the nematode-trapping fungus Drechslerella dactyloides.</title>
        <authorList>
            <person name="Wang R."/>
            <person name="Zhang L."/>
            <person name="Tang P."/>
            <person name="Li S."/>
            <person name="Liang L."/>
        </authorList>
    </citation>
    <scope>NUCLEOTIDE SEQUENCE</scope>
    <source>
        <strain evidence="5">YMF1.00031</strain>
    </source>
</reference>
<dbReference type="Proteomes" id="UP001221413">
    <property type="component" value="Unassembled WGS sequence"/>
</dbReference>
<evidence type="ECO:0000256" key="2">
    <source>
        <dbReference type="SAM" id="Phobius"/>
    </source>
</evidence>
<evidence type="ECO:0000313" key="5">
    <source>
        <dbReference type="EMBL" id="KAJ6261808.1"/>
    </source>
</evidence>
<accession>A0AAD6IZT7</accession>
<feature type="transmembrane region" description="Helical" evidence="2">
    <location>
        <begin position="187"/>
        <end position="208"/>
    </location>
</feature>
<dbReference type="InterPro" id="IPR045328">
    <property type="entry name" value="Kre9/Knh1"/>
</dbReference>
<dbReference type="EMBL" id="JAQGDS010000003">
    <property type="protein sequence ID" value="KAJ6261808.1"/>
    <property type="molecule type" value="Genomic_DNA"/>
</dbReference>
<comment type="caution">
    <text evidence="5">The sequence shown here is derived from an EMBL/GenBank/DDBJ whole genome shotgun (WGS) entry which is preliminary data.</text>
</comment>
<feature type="domain" description="Yeast cell wall synthesis Kre9/Knh1-like N-terminal" evidence="4">
    <location>
        <begin position="30"/>
        <end position="125"/>
    </location>
</feature>
<keyword evidence="2" id="KW-0812">Transmembrane</keyword>
<protein>
    <recommendedName>
        <fullName evidence="4">Yeast cell wall synthesis Kre9/Knh1-like N-terminal domain-containing protein</fullName>
    </recommendedName>
</protein>
<evidence type="ECO:0000256" key="3">
    <source>
        <dbReference type="SAM" id="SignalP"/>
    </source>
</evidence>
<dbReference type="InterPro" id="IPR018466">
    <property type="entry name" value="Kre9/Knh1-like_N"/>
</dbReference>
<dbReference type="GO" id="GO:0042546">
    <property type="term" value="P:cell wall biogenesis"/>
    <property type="evidence" value="ECO:0007669"/>
    <property type="project" value="InterPro"/>
</dbReference>
<organism evidence="5 6">
    <name type="scientific">Drechslerella dactyloides</name>
    <name type="common">Nematode-trapping fungus</name>
    <name type="synonym">Arthrobotrys dactyloides</name>
    <dbReference type="NCBI Taxonomy" id="74499"/>
    <lineage>
        <taxon>Eukaryota</taxon>
        <taxon>Fungi</taxon>
        <taxon>Dikarya</taxon>
        <taxon>Ascomycota</taxon>
        <taxon>Pezizomycotina</taxon>
        <taxon>Orbiliomycetes</taxon>
        <taxon>Orbiliales</taxon>
        <taxon>Orbiliaceae</taxon>
        <taxon>Drechslerella</taxon>
    </lineage>
</organism>
<dbReference type="AlphaFoldDB" id="A0AAD6IZT7"/>
<evidence type="ECO:0000259" key="4">
    <source>
        <dbReference type="Pfam" id="PF10342"/>
    </source>
</evidence>
<dbReference type="GO" id="GO:0031505">
    <property type="term" value="P:fungal-type cell wall organization"/>
    <property type="evidence" value="ECO:0007669"/>
    <property type="project" value="TreeGrafter"/>
</dbReference>
<dbReference type="Pfam" id="PF10342">
    <property type="entry name" value="Kre9_KNH"/>
    <property type="match status" value="1"/>
</dbReference>
<gene>
    <name evidence="5" type="ORF">Dda_2607</name>
</gene>
<dbReference type="PANTHER" id="PTHR28154:SF1">
    <property type="entry name" value="CELL WALL SYNTHESIS PROTEIN KNH1-RELATED"/>
    <property type="match status" value="1"/>
</dbReference>
<keyword evidence="1 3" id="KW-0732">Signal</keyword>
<dbReference type="PANTHER" id="PTHR28154">
    <property type="entry name" value="CELL WALL SYNTHESIS PROTEIN KNH1-RELATED"/>
    <property type="match status" value="1"/>
</dbReference>
<feature type="signal peptide" evidence="3">
    <location>
        <begin position="1"/>
        <end position="21"/>
    </location>
</feature>
<dbReference type="GO" id="GO:0005576">
    <property type="term" value="C:extracellular region"/>
    <property type="evidence" value="ECO:0007669"/>
    <property type="project" value="TreeGrafter"/>
</dbReference>
<evidence type="ECO:0000313" key="6">
    <source>
        <dbReference type="Proteomes" id="UP001221413"/>
    </source>
</evidence>